<evidence type="ECO:0000313" key="2">
    <source>
        <dbReference type="Proteomes" id="UP000572635"/>
    </source>
</evidence>
<gene>
    <name evidence="1" type="ORF">HDA36_002074</name>
</gene>
<dbReference type="Proteomes" id="UP000572635">
    <property type="component" value="Unassembled WGS sequence"/>
</dbReference>
<evidence type="ECO:0000313" key="1">
    <source>
        <dbReference type="EMBL" id="MBB5431990.1"/>
    </source>
</evidence>
<dbReference type="EMBL" id="JACHDB010000001">
    <property type="protein sequence ID" value="MBB5431990.1"/>
    <property type="molecule type" value="Genomic_DNA"/>
</dbReference>
<comment type="caution">
    <text evidence="1">The sequence shown here is derived from an EMBL/GenBank/DDBJ whole genome shotgun (WGS) entry which is preliminary data.</text>
</comment>
<organism evidence="1 2">
    <name type="scientific">Nocardiopsis composta</name>
    <dbReference type="NCBI Taxonomy" id="157465"/>
    <lineage>
        <taxon>Bacteria</taxon>
        <taxon>Bacillati</taxon>
        <taxon>Actinomycetota</taxon>
        <taxon>Actinomycetes</taxon>
        <taxon>Streptosporangiales</taxon>
        <taxon>Nocardiopsidaceae</taxon>
        <taxon>Nocardiopsis</taxon>
    </lineage>
</organism>
<keyword evidence="2" id="KW-1185">Reference proteome</keyword>
<dbReference type="RefSeq" id="WP_184391618.1">
    <property type="nucleotide sequence ID" value="NZ_BAAAJD010000058.1"/>
</dbReference>
<protein>
    <submittedName>
        <fullName evidence="1">Uncharacterized protein</fullName>
    </submittedName>
</protein>
<reference evidence="1 2" key="1">
    <citation type="submission" date="2020-08" db="EMBL/GenBank/DDBJ databases">
        <title>Sequencing the genomes of 1000 actinobacteria strains.</title>
        <authorList>
            <person name="Klenk H.-P."/>
        </authorList>
    </citation>
    <scope>NUCLEOTIDE SEQUENCE [LARGE SCALE GENOMIC DNA]</scope>
    <source>
        <strain evidence="1 2">DSM 44551</strain>
    </source>
</reference>
<accession>A0A7W8QKL3</accession>
<proteinExistence type="predicted"/>
<dbReference type="AlphaFoldDB" id="A0A7W8QKL3"/>
<sequence>MRWVTYLSPSGGTERSGVIDDGCVFGHPGGVGLAELLDADPAGLAAAHTEALDAPLEIIVEFETRLCVPVRPDRPVPVAADGGRLHLAPELVHGTDDGAPLPPGASGLTASVGAAELHGASGRLLGRTAACLWRTPDGAPVRLSIGPAVVTPDEQGTGPLRVTAEADGAVLAAADLPADGSWAEPGERLSAAVPATTRPLEPGEELFVDAGPLGEFEIRVGAEA</sequence>
<name>A0A7W8QKL3_9ACTN</name>